<protein>
    <submittedName>
        <fullName evidence="2">Uncharacterized protein</fullName>
    </submittedName>
</protein>
<dbReference type="EMBL" id="LAZR01029928">
    <property type="protein sequence ID" value="KKL58142.1"/>
    <property type="molecule type" value="Genomic_DNA"/>
</dbReference>
<dbReference type="AlphaFoldDB" id="A0A0F9G489"/>
<proteinExistence type="predicted"/>
<evidence type="ECO:0000256" key="1">
    <source>
        <dbReference type="SAM" id="MobiDB-lite"/>
    </source>
</evidence>
<reference evidence="2" key="1">
    <citation type="journal article" date="2015" name="Nature">
        <title>Complex archaea that bridge the gap between prokaryotes and eukaryotes.</title>
        <authorList>
            <person name="Spang A."/>
            <person name="Saw J.H."/>
            <person name="Jorgensen S.L."/>
            <person name="Zaremba-Niedzwiedzka K."/>
            <person name="Martijn J."/>
            <person name="Lind A.E."/>
            <person name="van Eijk R."/>
            <person name="Schleper C."/>
            <person name="Guy L."/>
            <person name="Ettema T.J."/>
        </authorList>
    </citation>
    <scope>NUCLEOTIDE SEQUENCE</scope>
</reference>
<name>A0A0F9G489_9ZZZZ</name>
<gene>
    <name evidence="2" type="ORF">LCGC14_2228380</name>
</gene>
<feature type="region of interest" description="Disordered" evidence="1">
    <location>
        <begin position="1"/>
        <end position="27"/>
    </location>
</feature>
<accession>A0A0F9G489</accession>
<sequence>MGAPSARNDRWPAKKNRPRGSASSGVDRVFAQNDAVTAADLAVEAAHDLEAVAGACRALVELRIALRTADSDVLENDPIGLACRAPLHGAQPTGAAYA</sequence>
<evidence type="ECO:0000313" key="2">
    <source>
        <dbReference type="EMBL" id="KKL58142.1"/>
    </source>
</evidence>
<comment type="caution">
    <text evidence="2">The sequence shown here is derived from an EMBL/GenBank/DDBJ whole genome shotgun (WGS) entry which is preliminary data.</text>
</comment>
<organism evidence="2">
    <name type="scientific">marine sediment metagenome</name>
    <dbReference type="NCBI Taxonomy" id="412755"/>
    <lineage>
        <taxon>unclassified sequences</taxon>
        <taxon>metagenomes</taxon>
        <taxon>ecological metagenomes</taxon>
    </lineage>
</organism>